<proteinExistence type="predicted"/>
<accession>A0A833RCB2</accession>
<evidence type="ECO:0000313" key="2">
    <source>
        <dbReference type="Proteomes" id="UP000655588"/>
    </source>
</evidence>
<comment type="caution">
    <text evidence="1">The sequence shown here is derived from an EMBL/GenBank/DDBJ whole genome shotgun (WGS) entry which is preliminary data.</text>
</comment>
<protein>
    <submittedName>
        <fullName evidence="1">Uncharacterized protein</fullName>
    </submittedName>
</protein>
<gene>
    <name evidence="1" type="ORF">E2986_10996</name>
</gene>
<dbReference type="Proteomes" id="UP000655588">
    <property type="component" value="Unassembled WGS sequence"/>
</dbReference>
<dbReference type="AlphaFoldDB" id="A0A833RCB2"/>
<organism evidence="1 2">
    <name type="scientific">Frieseomelitta varia</name>
    <dbReference type="NCBI Taxonomy" id="561572"/>
    <lineage>
        <taxon>Eukaryota</taxon>
        <taxon>Metazoa</taxon>
        <taxon>Ecdysozoa</taxon>
        <taxon>Arthropoda</taxon>
        <taxon>Hexapoda</taxon>
        <taxon>Insecta</taxon>
        <taxon>Pterygota</taxon>
        <taxon>Neoptera</taxon>
        <taxon>Endopterygota</taxon>
        <taxon>Hymenoptera</taxon>
        <taxon>Apocrita</taxon>
        <taxon>Aculeata</taxon>
        <taxon>Apoidea</taxon>
        <taxon>Anthophila</taxon>
        <taxon>Apidae</taxon>
        <taxon>Frieseomelitta</taxon>
    </lineage>
</organism>
<keyword evidence="2" id="KW-1185">Reference proteome</keyword>
<reference evidence="1" key="1">
    <citation type="submission" date="2019-11" db="EMBL/GenBank/DDBJ databases">
        <title>The nuclear and mitochondrial genomes of Frieseomelitta varia - a highly eusocial stingless bee (Meliponini) with a permanently sterile worker caste.</title>
        <authorList>
            <person name="Freitas F.C.P."/>
            <person name="Lourenco A.P."/>
            <person name="Nunes F.M.F."/>
            <person name="Paschoal A.R."/>
            <person name="Abreu F.C.P."/>
            <person name="Barbin F.O."/>
            <person name="Bataglia L."/>
            <person name="Cardoso-Junior C.A.M."/>
            <person name="Cervoni M.S."/>
            <person name="Silva S.R."/>
            <person name="Dalarmi F."/>
            <person name="Del Lama M.A."/>
            <person name="Depintor T.S."/>
            <person name="Ferreira K.M."/>
            <person name="Goria P.S."/>
            <person name="Jaskot M.C."/>
            <person name="Lago D.C."/>
            <person name="Luna-Lucena D."/>
            <person name="Moda L.M."/>
            <person name="Nascimento L."/>
            <person name="Pedrino M."/>
            <person name="Rabico F.O."/>
            <person name="Sanches F.C."/>
            <person name="Santos D.E."/>
            <person name="Santos C.G."/>
            <person name="Vieira J."/>
            <person name="Lopes T.F."/>
            <person name="Barchuk A.R."/>
            <person name="Hartfelder K."/>
            <person name="Simoes Z.L.P."/>
            <person name="Bitondi M.M.G."/>
            <person name="Pinheiro D.G."/>
        </authorList>
    </citation>
    <scope>NUCLEOTIDE SEQUENCE</scope>
    <source>
        <strain evidence="1">USP_RPSP 00005682</strain>
        <tissue evidence="1">Whole individual</tissue>
    </source>
</reference>
<dbReference type="EMBL" id="WNWW01000912">
    <property type="protein sequence ID" value="KAF3420819.1"/>
    <property type="molecule type" value="Genomic_DNA"/>
</dbReference>
<name>A0A833RCB2_9HYME</name>
<sequence length="89" mass="9576">MSGSPNGRKAPPPRLKIQLPLPGQFYPQSGMGYVSTPYGQTPMPMTPVSGQPQVIYSNKASEFVFSQFKGIKDLTKSGLSVDASSKLKN</sequence>
<evidence type="ECO:0000313" key="1">
    <source>
        <dbReference type="EMBL" id="KAF3420819.1"/>
    </source>
</evidence>